<protein>
    <recommendedName>
        <fullName evidence="4">Chromosome partitioning protein ParB</fullName>
    </recommendedName>
</protein>
<feature type="compositionally biased region" description="Low complexity" evidence="1">
    <location>
        <begin position="11"/>
        <end position="26"/>
    </location>
</feature>
<evidence type="ECO:0008006" key="4">
    <source>
        <dbReference type="Google" id="ProtNLM"/>
    </source>
</evidence>
<sequence length="88" mass="9611">MTQPRQKMNIAGAGAFTEAAKAVNPKPTDPKTKTPATRTGRVALPFWVPSAARQQLKHTITDLHLTAQEALTEALNEWFIKHGKPPIA</sequence>
<keyword evidence="3" id="KW-1185">Reference proteome</keyword>
<gene>
    <name evidence="2" type="ORF">E4Q23_21500</name>
</gene>
<name>A0ABX1U0S1_9PROT</name>
<evidence type="ECO:0000313" key="2">
    <source>
        <dbReference type="EMBL" id="NMQ30102.1"/>
    </source>
</evidence>
<dbReference type="EMBL" id="SPMY01000109">
    <property type="protein sequence ID" value="NMQ30102.1"/>
    <property type="molecule type" value="Genomic_DNA"/>
</dbReference>
<feature type="region of interest" description="Disordered" evidence="1">
    <location>
        <begin position="1"/>
        <end position="38"/>
    </location>
</feature>
<dbReference type="Proteomes" id="UP000749010">
    <property type="component" value="Unassembled WGS sequence"/>
</dbReference>
<reference evidence="2 3" key="1">
    <citation type="submission" date="2019-03" db="EMBL/GenBank/DDBJ databases">
        <title>Metabolic reconstructions from genomes of highly enriched 'Candidatus Accumulibacter' and 'Candidatus Competibacter' bioreactor populations.</title>
        <authorList>
            <person name="Annavajhala M.K."/>
            <person name="Welles L."/>
            <person name="Abbas B."/>
            <person name="Sorokin D."/>
            <person name="Park H."/>
            <person name="Van Loosdrecht M."/>
            <person name="Chandran K."/>
        </authorList>
    </citation>
    <scope>NUCLEOTIDE SEQUENCE [LARGE SCALE GENOMIC DNA]</scope>
    <source>
        <strain evidence="2 3">SBR_S</strain>
    </source>
</reference>
<dbReference type="RefSeq" id="WP_169068516.1">
    <property type="nucleotide sequence ID" value="NZ_SPMY01000109.1"/>
</dbReference>
<organism evidence="2 3">
    <name type="scientific">Candidatus Accumulibacter phosphatis</name>
    <dbReference type="NCBI Taxonomy" id="327160"/>
    <lineage>
        <taxon>Bacteria</taxon>
        <taxon>Pseudomonadati</taxon>
        <taxon>Pseudomonadota</taxon>
        <taxon>Betaproteobacteria</taxon>
        <taxon>Candidatus Accumulibacter</taxon>
    </lineage>
</organism>
<evidence type="ECO:0000313" key="3">
    <source>
        <dbReference type="Proteomes" id="UP000749010"/>
    </source>
</evidence>
<comment type="caution">
    <text evidence="2">The sequence shown here is derived from an EMBL/GenBank/DDBJ whole genome shotgun (WGS) entry which is preliminary data.</text>
</comment>
<proteinExistence type="predicted"/>
<evidence type="ECO:0000256" key="1">
    <source>
        <dbReference type="SAM" id="MobiDB-lite"/>
    </source>
</evidence>
<accession>A0ABX1U0S1</accession>